<evidence type="ECO:0000313" key="4">
    <source>
        <dbReference type="Proteomes" id="UP000014760"/>
    </source>
</evidence>
<feature type="compositionally biased region" description="Basic and acidic residues" evidence="1">
    <location>
        <begin position="99"/>
        <end position="122"/>
    </location>
</feature>
<evidence type="ECO:0000313" key="2">
    <source>
        <dbReference type="EMBL" id="ELU03500.1"/>
    </source>
</evidence>
<dbReference type="EnsemblMetazoa" id="CapteT208577">
    <property type="protein sequence ID" value="CapteP208577"/>
    <property type="gene ID" value="CapteG208577"/>
</dbReference>
<reference evidence="3" key="3">
    <citation type="submission" date="2015-06" db="UniProtKB">
        <authorList>
            <consortium name="EnsemblMetazoa"/>
        </authorList>
    </citation>
    <scope>IDENTIFICATION</scope>
</reference>
<organism evidence="2">
    <name type="scientific">Capitella teleta</name>
    <name type="common">Polychaete worm</name>
    <dbReference type="NCBI Taxonomy" id="283909"/>
    <lineage>
        <taxon>Eukaryota</taxon>
        <taxon>Metazoa</taxon>
        <taxon>Spiralia</taxon>
        <taxon>Lophotrochozoa</taxon>
        <taxon>Annelida</taxon>
        <taxon>Polychaeta</taxon>
        <taxon>Sedentaria</taxon>
        <taxon>Scolecida</taxon>
        <taxon>Capitellidae</taxon>
        <taxon>Capitella</taxon>
    </lineage>
</organism>
<reference evidence="2 4" key="2">
    <citation type="journal article" date="2013" name="Nature">
        <title>Insights into bilaterian evolution from three spiralian genomes.</title>
        <authorList>
            <person name="Simakov O."/>
            <person name="Marletaz F."/>
            <person name="Cho S.J."/>
            <person name="Edsinger-Gonzales E."/>
            <person name="Havlak P."/>
            <person name="Hellsten U."/>
            <person name="Kuo D.H."/>
            <person name="Larsson T."/>
            <person name="Lv J."/>
            <person name="Arendt D."/>
            <person name="Savage R."/>
            <person name="Osoegawa K."/>
            <person name="de Jong P."/>
            <person name="Grimwood J."/>
            <person name="Chapman J.A."/>
            <person name="Shapiro H."/>
            <person name="Aerts A."/>
            <person name="Otillar R.P."/>
            <person name="Terry A.Y."/>
            <person name="Boore J.L."/>
            <person name="Grigoriev I.V."/>
            <person name="Lindberg D.R."/>
            <person name="Seaver E.C."/>
            <person name="Weisblat D.A."/>
            <person name="Putnam N.H."/>
            <person name="Rokhsar D.S."/>
        </authorList>
    </citation>
    <scope>NUCLEOTIDE SEQUENCE</scope>
    <source>
        <strain evidence="2 4">I ESC-2004</strain>
    </source>
</reference>
<feature type="region of interest" description="Disordered" evidence="1">
    <location>
        <begin position="50"/>
        <end position="69"/>
    </location>
</feature>
<sequence>MYFNVVVELSLDKTYIGLYGPCKIVDQAKQDLDDLLHKTVDISTKVKHPLNDNYHQSNSGLDGSTDYQGTHAIMRGTRGRDYENGRVREGGQSVIRTHSSQEHHHRDERFREDADFPREERPQSGLSDTSRKSNVIRTHSSQEHQHRDERFREDADFPREKRPQSGLSDTSRKSNVRKDWHKELNNETHKEGHKKSYAAAAAKSPTHNA</sequence>
<feature type="compositionally biased region" description="Polar residues" evidence="1">
    <location>
        <begin position="53"/>
        <end position="68"/>
    </location>
</feature>
<accession>R7UAX5</accession>
<dbReference type="EMBL" id="KB303103">
    <property type="protein sequence ID" value="ELU03500.1"/>
    <property type="molecule type" value="Genomic_DNA"/>
</dbReference>
<evidence type="ECO:0000256" key="1">
    <source>
        <dbReference type="SAM" id="MobiDB-lite"/>
    </source>
</evidence>
<feature type="region of interest" description="Disordered" evidence="1">
    <location>
        <begin position="92"/>
        <end position="209"/>
    </location>
</feature>
<proteinExistence type="predicted"/>
<protein>
    <submittedName>
        <fullName evidence="2 3">Uncharacterized protein</fullName>
    </submittedName>
</protein>
<feature type="compositionally biased region" description="Polar residues" evidence="1">
    <location>
        <begin position="124"/>
        <end position="139"/>
    </location>
</feature>
<feature type="compositionally biased region" description="Basic and acidic residues" evidence="1">
    <location>
        <begin position="140"/>
        <end position="163"/>
    </location>
</feature>
<feature type="compositionally biased region" description="Basic and acidic residues" evidence="1">
    <location>
        <begin position="170"/>
        <end position="190"/>
    </location>
</feature>
<gene>
    <name evidence="2" type="ORF">CAPTEDRAFT_208577</name>
</gene>
<reference evidence="4" key="1">
    <citation type="submission" date="2012-12" db="EMBL/GenBank/DDBJ databases">
        <authorList>
            <person name="Hellsten U."/>
            <person name="Grimwood J."/>
            <person name="Chapman J.A."/>
            <person name="Shapiro H."/>
            <person name="Aerts A."/>
            <person name="Otillar R.P."/>
            <person name="Terry A.Y."/>
            <person name="Boore J.L."/>
            <person name="Simakov O."/>
            <person name="Marletaz F."/>
            <person name="Cho S.-J."/>
            <person name="Edsinger-Gonzales E."/>
            <person name="Havlak P."/>
            <person name="Kuo D.-H."/>
            <person name="Larsson T."/>
            <person name="Lv J."/>
            <person name="Arendt D."/>
            <person name="Savage R."/>
            <person name="Osoegawa K."/>
            <person name="de Jong P."/>
            <person name="Lindberg D.R."/>
            <person name="Seaver E.C."/>
            <person name="Weisblat D.A."/>
            <person name="Putnam N.H."/>
            <person name="Grigoriev I.V."/>
            <person name="Rokhsar D.S."/>
        </authorList>
    </citation>
    <scope>NUCLEOTIDE SEQUENCE</scope>
    <source>
        <strain evidence="4">I ESC-2004</strain>
    </source>
</reference>
<evidence type="ECO:0000313" key="3">
    <source>
        <dbReference type="EnsemblMetazoa" id="CapteP208577"/>
    </source>
</evidence>
<keyword evidence="4" id="KW-1185">Reference proteome</keyword>
<dbReference type="EMBL" id="AMQN01024470">
    <property type="status" value="NOT_ANNOTATED_CDS"/>
    <property type="molecule type" value="Genomic_DNA"/>
</dbReference>
<dbReference type="Proteomes" id="UP000014760">
    <property type="component" value="Unassembled WGS sequence"/>
</dbReference>
<dbReference type="AlphaFoldDB" id="R7UAX5"/>
<dbReference type="HOGENOM" id="CLU_1316527_0_0_1"/>
<name>R7UAX5_CAPTE</name>